<dbReference type="AlphaFoldDB" id="A0A4Y7T4X0"/>
<keyword evidence="3" id="KW-1185">Reference proteome</keyword>
<feature type="signal peptide" evidence="1">
    <location>
        <begin position="1"/>
        <end position="28"/>
    </location>
</feature>
<evidence type="ECO:0000313" key="2">
    <source>
        <dbReference type="EMBL" id="TEB29170.1"/>
    </source>
</evidence>
<protein>
    <submittedName>
        <fullName evidence="2">Uncharacterized protein</fullName>
    </submittedName>
</protein>
<dbReference type="OrthoDB" id="3010635at2759"/>
<organism evidence="2 3">
    <name type="scientific">Coprinellus micaceus</name>
    <name type="common">Glistening ink-cap mushroom</name>
    <name type="synonym">Coprinus micaceus</name>
    <dbReference type="NCBI Taxonomy" id="71717"/>
    <lineage>
        <taxon>Eukaryota</taxon>
        <taxon>Fungi</taxon>
        <taxon>Dikarya</taxon>
        <taxon>Basidiomycota</taxon>
        <taxon>Agaricomycotina</taxon>
        <taxon>Agaricomycetes</taxon>
        <taxon>Agaricomycetidae</taxon>
        <taxon>Agaricales</taxon>
        <taxon>Agaricineae</taxon>
        <taxon>Psathyrellaceae</taxon>
        <taxon>Coprinellus</taxon>
    </lineage>
</organism>
<keyword evidence="1" id="KW-0732">Signal</keyword>
<dbReference type="STRING" id="71717.A0A4Y7T4X0"/>
<evidence type="ECO:0000256" key="1">
    <source>
        <dbReference type="SAM" id="SignalP"/>
    </source>
</evidence>
<accession>A0A4Y7T4X0</accession>
<dbReference type="InterPro" id="IPR004991">
    <property type="entry name" value="Aerolysin-like"/>
</dbReference>
<comment type="caution">
    <text evidence="2">The sequence shown here is derived from an EMBL/GenBank/DDBJ whole genome shotgun (WGS) entry which is preliminary data.</text>
</comment>
<evidence type="ECO:0000313" key="3">
    <source>
        <dbReference type="Proteomes" id="UP000298030"/>
    </source>
</evidence>
<gene>
    <name evidence="2" type="ORF">FA13DRAFT_1793274</name>
</gene>
<dbReference type="Proteomes" id="UP000298030">
    <property type="component" value="Unassembled WGS sequence"/>
</dbReference>
<reference evidence="2 3" key="1">
    <citation type="journal article" date="2019" name="Nat. Ecol. Evol.">
        <title>Megaphylogeny resolves global patterns of mushroom evolution.</title>
        <authorList>
            <person name="Varga T."/>
            <person name="Krizsan K."/>
            <person name="Foldi C."/>
            <person name="Dima B."/>
            <person name="Sanchez-Garcia M."/>
            <person name="Sanchez-Ramirez S."/>
            <person name="Szollosi G.J."/>
            <person name="Szarkandi J.G."/>
            <person name="Papp V."/>
            <person name="Albert L."/>
            <person name="Andreopoulos W."/>
            <person name="Angelini C."/>
            <person name="Antonin V."/>
            <person name="Barry K.W."/>
            <person name="Bougher N.L."/>
            <person name="Buchanan P."/>
            <person name="Buyck B."/>
            <person name="Bense V."/>
            <person name="Catcheside P."/>
            <person name="Chovatia M."/>
            <person name="Cooper J."/>
            <person name="Damon W."/>
            <person name="Desjardin D."/>
            <person name="Finy P."/>
            <person name="Geml J."/>
            <person name="Haridas S."/>
            <person name="Hughes K."/>
            <person name="Justo A."/>
            <person name="Karasinski D."/>
            <person name="Kautmanova I."/>
            <person name="Kiss B."/>
            <person name="Kocsube S."/>
            <person name="Kotiranta H."/>
            <person name="LaButti K.M."/>
            <person name="Lechner B.E."/>
            <person name="Liimatainen K."/>
            <person name="Lipzen A."/>
            <person name="Lukacs Z."/>
            <person name="Mihaltcheva S."/>
            <person name="Morgado L.N."/>
            <person name="Niskanen T."/>
            <person name="Noordeloos M.E."/>
            <person name="Ohm R.A."/>
            <person name="Ortiz-Santana B."/>
            <person name="Ovrebo C."/>
            <person name="Racz N."/>
            <person name="Riley R."/>
            <person name="Savchenko A."/>
            <person name="Shiryaev A."/>
            <person name="Soop K."/>
            <person name="Spirin V."/>
            <person name="Szebenyi C."/>
            <person name="Tomsovsky M."/>
            <person name="Tulloss R.E."/>
            <person name="Uehling J."/>
            <person name="Grigoriev I.V."/>
            <person name="Vagvolgyi C."/>
            <person name="Papp T."/>
            <person name="Martin F.M."/>
            <person name="Miettinen O."/>
            <person name="Hibbett D.S."/>
            <person name="Nagy L.G."/>
        </authorList>
    </citation>
    <scope>NUCLEOTIDE SEQUENCE [LARGE SCALE GENOMIC DNA]</scope>
    <source>
        <strain evidence="2 3">FP101781</strain>
    </source>
</reference>
<sequence>MTGFTFASLYTLTLLATSTWLSVTLTGATPVYPHQRVARQIATQSVSCFPLQMKDAEKLPAWHKVSEYLDAEFGRGYDSLHFNDAEATPTSRPTFAWTFHQFLFASQPRCSTSKNEILGSVDGTNQTISFTEKIGTEQKVSWTVTTEATIGASVEFSVGFDIPLIGEGGVKTTLSGEFKNTRSDSFETTSSNMRETKFEFVNKDGHSCKFEVESESCTATALGRAPVVAKGRIFVKYPNRRPALNDPDGPKHFHWFVALERILTLEERTSYIEFQGPVSVANSAAYQTDCTDDNAPAPPPVCYTPPATKASRAKATGVVASAAAPESTPTPVPV</sequence>
<dbReference type="Gene3D" id="2.170.15.10">
    <property type="entry name" value="Proaerolysin, chain A, domain 3"/>
    <property type="match status" value="1"/>
</dbReference>
<dbReference type="Pfam" id="PF03318">
    <property type="entry name" value="ETX_MTX2"/>
    <property type="match status" value="1"/>
</dbReference>
<dbReference type="EMBL" id="QPFP01000028">
    <property type="protein sequence ID" value="TEB29170.1"/>
    <property type="molecule type" value="Genomic_DNA"/>
</dbReference>
<feature type="chain" id="PRO_5021349860" evidence="1">
    <location>
        <begin position="29"/>
        <end position="334"/>
    </location>
</feature>
<name>A0A4Y7T4X0_COPMI</name>
<proteinExistence type="predicted"/>